<dbReference type="Gene3D" id="3.30.390.30">
    <property type="match status" value="1"/>
</dbReference>
<accession>X1SIC3</accession>
<proteinExistence type="predicted"/>
<organism evidence="2">
    <name type="scientific">marine sediment metagenome</name>
    <dbReference type="NCBI Taxonomy" id="412755"/>
    <lineage>
        <taxon>unclassified sequences</taxon>
        <taxon>metagenomes</taxon>
        <taxon>ecological metagenomes</taxon>
    </lineage>
</organism>
<sequence>MGSVGVISETARRYGIKIKTGNAIKYTRARFFPGRKLIIVKLIFEADTAKLIGAQVISEEAVAERINELTLAIKAGITANEIYMRERCYEPSLTMVEDVIVDAAMKALK</sequence>
<dbReference type="EMBL" id="BARW01021850">
    <property type="protein sequence ID" value="GAI92713.1"/>
    <property type="molecule type" value="Genomic_DNA"/>
</dbReference>
<dbReference type="Pfam" id="PF02852">
    <property type="entry name" value="Pyr_redox_dim"/>
    <property type="match status" value="1"/>
</dbReference>
<dbReference type="AlphaFoldDB" id="X1SIC3"/>
<evidence type="ECO:0000259" key="1">
    <source>
        <dbReference type="Pfam" id="PF02852"/>
    </source>
</evidence>
<feature type="domain" description="Pyridine nucleotide-disulphide oxidoreductase dimerisation" evidence="1">
    <location>
        <begin position="2"/>
        <end position="95"/>
    </location>
</feature>
<dbReference type="InterPro" id="IPR016156">
    <property type="entry name" value="FAD/NAD-linked_Rdtase_dimer_sf"/>
</dbReference>
<name>X1SIC3_9ZZZZ</name>
<gene>
    <name evidence="2" type="ORF">S12H4_36625</name>
</gene>
<reference evidence="2" key="1">
    <citation type="journal article" date="2014" name="Front. Microbiol.">
        <title>High frequency of phylogenetically diverse reductive dehalogenase-homologous genes in deep subseafloor sedimentary metagenomes.</title>
        <authorList>
            <person name="Kawai M."/>
            <person name="Futagami T."/>
            <person name="Toyoda A."/>
            <person name="Takaki Y."/>
            <person name="Nishi S."/>
            <person name="Hori S."/>
            <person name="Arai W."/>
            <person name="Tsubouchi T."/>
            <person name="Morono Y."/>
            <person name="Uchiyama I."/>
            <person name="Ito T."/>
            <person name="Fujiyama A."/>
            <person name="Inagaki F."/>
            <person name="Takami H."/>
        </authorList>
    </citation>
    <scope>NUCLEOTIDE SEQUENCE</scope>
    <source>
        <strain evidence="2">Expedition CK06-06</strain>
    </source>
</reference>
<evidence type="ECO:0000313" key="2">
    <source>
        <dbReference type="EMBL" id="GAI92713.1"/>
    </source>
</evidence>
<comment type="caution">
    <text evidence="2">The sequence shown here is derived from an EMBL/GenBank/DDBJ whole genome shotgun (WGS) entry which is preliminary data.</text>
</comment>
<dbReference type="InterPro" id="IPR004099">
    <property type="entry name" value="Pyr_nucl-diS_OxRdtase_dimer"/>
</dbReference>
<protein>
    <recommendedName>
        <fullName evidence="1">Pyridine nucleotide-disulphide oxidoreductase dimerisation domain-containing protein</fullName>
    </recommendedName>
</protein>
<dbReference type="SUPFAM" id="SSF55424">
    <property type="entry name" value="FAD/NAD-linked reductases, dimerisation (C-terminal) domain"/>
    <property type="match status" value="1"/>
</dbReference>